<name>A0A915D771_9BILA</name>
<evidence type="ECO:0000256" key="1">
    <source>
        <dbReference type="SAM" id="MobiDB-lite"/>
    </source>
</evidence>
<feature type="compositionally biased region" description="Acidic residues" evidence="1">
    <location>
        <begin position="20"/>
        <end position="42"/>
    </location>
</feature>
<keyword evidence="2" id="KW-1185">Reference proteome</keyword>
<feature type="compositionally biased region" description="Basic residues" evidence="1">
    <location>
        <begin position="74"/>
        <end position="86"/>
    </location>
</feature>
<proteinExistence type="predicted"/>
<accession>A0A915D771</accession>
<protein>
    <submittedName>
        <fullName evidence="3">Uncharacterized protein</fullName>
    </submittedName>
</protein>
<evidence type="ECO:0000313" key="3">
    <source>
        <dbReference type="WBParaSite" id="jg16270"/>
    </source>
</evidence>
<reference evidence="3" key="1">
    <citation type="submission" date="2022-11" db="UniProtKB">
        <authorList>
            <consortium name="WormBaseParasite"/>
        </authorList>
    </citation>
    <scope>IDENTIFICATION</scope>
</reference>
<feature type="compositionally biased region" description="Polar residues" evidence="1">
    <location>
        <begin position="121"/>
        <end position="132"/>
    </location>
</feature>
<feature type="region of interest" description="Disordered" evidence="1">
    <location>
        <begin position="1"/>
        <end position="99"/>
    </location>
</feature>
<feature type="compositionally biased region" description="Polar residues" evidence="1">
    <location>
        <begin position="1"/>
        <end position="12"/>
    </location>
</feature>
<organism evidence="2 3">
    <name type="scientific">Ditylenchus dipsaci</name>
    <dbReference type="NCBI Taxonomy" id="166011"/>
    <lineage>
        <taxon>Eukaryota</taxon>
        <taxon>Metazoa</taxon>
        <taxon>Ecdysozoa</taxon>
        <taxon>Nematoda</taxon>
        <taxon>Chromadorea</taxon>
        <taxon>Rhabditida</taxon>
        <taxon>Tylenchina</taxon>
        <taxon>Tylenchomorpha</taxon>
        <taxon>Sphaerularioidea</taxon>
        <taxon>Anguinidae</taxon>
        <taxon>Anguininae</taxon>
        <taxon>Ditylenchus</taxon>
    </lineage>
</organism>
<feature type="compositionally biased region" description="Polar residues" evidence="1">
    <location>
        <begin position="43"/>
        <end position="61"/>
    </location>
</feature>
<dbReference type="AlphaFoldDB" id="A0A915D771"/>
<dbReference type="Proteomes" id="UP000887574">
    <property type="component" value="Unplaced"/>
</dbReference>
<dbReference type="WBParaSite" id="jg16270">
    <property type="protein sequence ID" value="jg16270"/>
    <property type="gene ID" value="jg16270"/>
</dbReference>
<sequence>MVSSSLQVNSCSPLPKQEYMEEEEEDDEEDDDQEEYEEDFEEGQTSPLVHQSINGFKQPQEQIKEEASSPSASKKNKALPKLHKNNRNTTAKQSSGVGCHSDALQLQNTIKEALKAAAYQRQRQNKASNSSRNANMAQPNQQQQLNGAISLMLQGRLSF</sequence>
<feature type="compositionally biased region" description="Polar residues" evidence="1">
    <location>
        <begin position="87"/>
        <end position="96"/>
    </location>
</feature>
<feature type="region of interest" description="Disordered" evidence="1">
    <location>
        <begin position="118"/>
        <end position="141"/>
    </location>
</feature>
<evidence type="ECO:0000313" key="2">
    <source>
        <dbReference type="Proteomes" id="UP000887574"/>
    </source>
</evidence>